<dbReference type="AlphaFoldDB" id="A0A8T2UC36"/>
<evidence type="ECO:0000313" key="9">
    <source>
        <dbReference type="Proteomes" id="UP000825935"/>
    </source>
</evidence>
<dbReference type="PANTHER" id="PTHR43867:SF2">
    <property type="entry name" value="CELLULOSE SYNTHASE CATALYTIC SUBUNIT A [UDP-FORMING]"/>
    <property type="match status" value="1"/>
</dbReference>
<keyword evidence="6 7" id="KW-0472">Membrane</keyword>
<dbReference type="PANTHER" id="PTHR43867">
    <property type="entry name" value="CELLULOSE SYNTHASE CATALYTIC SUBUNIT A [UDP-FORMING]"/>
    <property type="match status" value="1"/>
</dbReference>
<feature type="transmembrane region" description="Helical" evidence="7">
    <location>
        <begin position="71"/>
        <end position="94"/>
    </location>
</feature>
<feature type="transmembrane region" description="Helical" evidence="7">
    <location>
        <begin position="561"/>
        <end position="583"/>
    </location>
</feature>
<feature type="transmembrane region" description="Helical" evidence="7">
    <location>
        <begin position="656"/>
        <end position="677"/>
    </location>
</feature>
<dbReference type="GO" id="GO:0016020">
    <property type="term" value="C:membrane"/>
    <property type="evidence" value="ECO:0007669"/>
    <property type="project" value="UniProtKB-SubCell"/>
</dbReference>
<feature type="transmembrane region" description="Helical" evidence="7">
    <location>
        <begin position="595"/>
        <end position="620"/>
    </location>
</feature>
<feature type="transmembrane region" description="Helical" evidence="7">
    <location>
        <begin position="430"/>
        <end position="451"/>
    </location>
</feature>
<dbReference type="OrthoDB" id="2017386at2759"/>
<keyword evidence="5 7" id="KW-1133">Transmembrane helix</keyword>
<dbReference type="EMBL" id="CM035413">
    <property type="protein sequence ID" value="KAH7431466.1"/>
    <property type="molecule type" value="Genomic_DNA"/>
</dbReference>
<dbReference type="OMA" id="VLHILWP"/>
<evidence type="ECO:0000256" key="4">
    <source>
        <dbReference type="ARBA" id="ARBA00022692"/>
    </source>
</evidence>
<dbReference type="InterPro" id="IPR050321">
    <property type="entry name" value="Glycosyltr_2/OpgH_subfam"/>
</dbReference>
<evidence type="ECO:0000313" key="8">
    <source>
        <dbReference type="EMBL" id="KAH7431466.1"/>
    </source>
</evidence>
<keyword evidence="9" id="KW-1185">Reference proteome</keyword>
<evidence type="ECO:0000256" key="3">
    <source>
        <dbReference type="ARBA" id="ARBA00022679"/>
    </source>
</evidence>
<dbReference type="InterPro" id="IPR029044">
    <property type="entry name" value="Nucleotide-diphossugar_trans"/>
</dbReference>
<evidence type="ECO:0000256" key="2">
    <source>
        <dbReference type="ARBA" id="ARBA00022676"/>
    </source>
</evidence>
<sequence>MGEQELSERRRSEDAEPLVAKLGSKSFNVHHHHHHHHVRLFPKFFIKTKMGRRSSSLLNLGIFTIVSNQKFILHVLTSMLLVTYLVTNVSYLWFKINLYYRELPTALASPWLLCVLGCELLYLLCGLIAAVDYLVPPTIAKPPSNAKIMLHNRTNFDDYDPKLDLAASKRYPTVHIMLPCCKEPTEVPQDSILAALALNYPKDRFRVFVLDDGGDDDLKAFCDAYRVESGNDQLVYLRRKKIPGVPHNFKCGNLNYGLQHSDAEYVVMMDADMILHPSFLNRMLPHIVNSPQVSFVQIPQSFYNLPIGDPLNDACGFGYDRVMVHRNTLGCATCVGTGVIFRRKHLDDIGGFQPQSITEDTMTAYTLFNRGYRSAYVNEKLQVGLVPWSFEAFVKQRQRWGQGALQQFAATWRKMLGPSSKLNILQKFCYFWHTGFYYMSILNIILVLSLWSALAFRLNLVVGNDEDNRNLLSYLAVYLLAWRMFWYLIWIEVPQAIQSRNRDESMFWWMTPFFFQMIVDATFNFKKTFNFIPTSNVDRNAAAGKARRHPWMKKYNDLKHVRVHIIFIIMAVSAVVVRSYITLTRYGLYDCREGLLVIGLSVFILSVALHMSVPVLHILWPTGYKQEQRRSLLKYDADGVPIFDPAKTGPKWHNSIILFELISYINVAFWIFIYWAVRTDAYSRFCPHRPH</sequence>
<name>A0A8T2UC36_CERRI</name>
<dbReference type="Proteomes" id="UP000825935">
    <property type="component" value="Chromosome 8"/>
</dbReference>
<keyword evidence="2" id="KW-0328">Glycosyltransferase</keyword>
<organism evidence="8 9">
    <name type="scientific">Ceratopteris richardii</name>
    <name type="common">Triangle waterfern</name>
    <dbReference type="NCBI Taxonomy" id="49495"/>
    <lineage>
        <taxon>Eukaryota</taxon>
        <taxon>Viridiplantae</taxon>
        <taxon>Streptophyta</taxon>
        <taxon>Embryophyta</taxon>
        <taxon>Tracheophyta</taxon>
        <taxon>Polypodiopsida</taxon>
        <taxon>Polypodiidae</taxon>
        <taxon>Polypodiales</taxon>
        <taxon>Pteridineae</taxon>
        <taxon>Pteridaceae</taxon>
        <taxon>Parkerioideae</taxon>
        <taxon>Ceratopteris</taxon>
    </lineage>
</organism>
<evidence type="ECO:0000256" key="1">
    <source>
        <dbReference type="ARBA" id="ARBA00004141"/>
    </source>
</evidence>
<feature type="transmembrane region" description="Helical" evidence="7">
    <location>
        <begin position="505"/>
        <end position="525"/>
    </location>
</feature>
<dbReference type="SUPFAM" id="SSF53448">
    <property type="entry name" value="Nucleotide-diphospho-sugar transferases"/>
    <property type="match status" value="1"/>
</dbReference>
<comment type="caution">
    <text evidence="8">The sequence shown here is derived from an EMBL/GenBank/DDBJ whole genome shotgun (WGS) entry which is preliminary data.</text>
</comment>
<gene>
    <name evidence="8" type="ORF">KP509_08G049600</name>
</gene>
<proteinExistence type="predicted"/>
<dbReference type="Pfam" id="PF13641">
    <property type="entry name" value="Glyco_tranf_2_3"/>
    <property type="match status" value="1"/>
</dbReference>
<dbReference type="GO" id="GO:0016757">
    <property type="term" value="F:glycosyltransferase activity"/>
    <property type="evidence" value="ECO:0007669"/>
    <property type="project" value="UniProtKB-KW"/>
</dbReference>
<keyword evidence="3" id="KW-0808">Transferase</keyword>
<comment type="subcellular location">
    <subcellularLocation>
        <location evidence="1">Membrane</location>
        <topology evidence="1">Multi-pass membrane protein</topology>
    </subcellularLocation>
</comment>
<evidence type="ECO:0000256" key="5">
    <source>
        <dbReference type="ARBA" id="ARBA00022989"/>
    </source>
</evidence>
<feature type="transmembrane region" description="Helical" evidence="7">
    <location>
        <begin position="106"/>
        <end position="135"/>
    </location>
</feature>
<keyword evidence="4 7" id="KW-0812">Transmembrane</keyword>
<dbReference type="CDD" id="cd06421">
    <property type="entry name" value="CESA_CelA_like"/>
    <property type="match status" value="1"/>
</dbReference>
<evidence type="ECO:0000256" key="7">
    <source>
        <dbReference type="SAM" id="Phobius"/>
    </source>
</evidence>
<protein>
    <submittedName>
        <fullName evidence="8">Uncharacterized protein</fullName>
    </submittedName>
</protein>
<reference evidence="8" key="1">
    <citation type="submission" date="2021-08" db="EMBL/GenBank/DDBJ databases">
        <title>WGS assembly of Ceratopteris richardii.</title>
        <authorList>
            <person name="Marchant D.B."/>
            <person name="Chen G."/>
            <person name="Jenkins J."/>
            <person name="Shu S."/>
            <person name="Leebens-Mack J."/>
            <person name="Grimwood J."/>
            <person name="Schmutz J."/>
            <person name="Soltis P."/>
            <person name="Soltis D."/>
            <person name="Chen Z.-H."/>
        </authorList>
    </citation>
    <scope>NUCLEOTIDE SEQUENCE</scope>
    <source>
        <strain evidence="8">Whitten #5841</strain>
        <tissue evidence="8">Leaf</tissue>
    </source>
</reference>
<dbReference type="Gene3D" id="3.90.550.10">
    <property type="entry name" value="Spore Coat Polysaccharide Biosynthesis Protein SpsA, Chain A"/>
    <property type="match status" value="1"/>
</dbReference>
<accession>A0A8T2UC36</accession>
<feature type="transmembrane region" description="Helical" evidence="7">
    <location>
        <begin position="471"/>
        <end position="493"/>
    </location>
</feature>
<evidence type="ECO:0000256" key="6">
    <source>
        <dbReference type="ARBA" id="ARBA00023136"/>
    </source>
</evidence>